<dbReference type="AlphaFoldDB" id="A0A559KEF6"/>
<evidence type="ECO:0000313" key="2">
    <source>
        <dbReference type="Proteomes" id="UP000317036"/>
    </source>
</evidence>
<dbReference type="EMBL" id="VNJI01000007">
    <property type="protein sequence ID" value="TVY10507.1"/>
    <property type="molecule type" value="Genomic_DNA"/>
</dbReference>
<proteinExistence type="predicted"/>
<comment type="caution">
    <text evidence="1">The sequence shown here is derived from an EMBL/GenBank/DDBJ whole genome shotgun (WGS) entry which is preliminary data.</text>
</comment>
<evidence type="ECO:0000313" key="1">
    <source>
        <dbReference type="EMBL" id="TVY10507.1"/>
    </source>
</evidence>
<evidence type="ECO:0008006" key="3">
    <source>
        <dbReference type="Google" id="ProtNLM"/>
    </source>
</evidence>
<name>A0A559KEF6_9BACL</name>
<protein>
    <recommendedName>
        <fullName evidence="3">Phospholipase C/D domain-containing protein</fullName>
    </recommendedName>
</protein>
<gene>
    <name evidence="1" type="ORF">FPZ49_07150</name>
</gene>
<dbReference type="Proteomes" id="UP000317036">
    <property type="component" value="Unassembled WGS sequence"/>
</dbReference>
<dbReference type="OrthoDB" id="9810012at2"/>
<reference evidence="1 2" key="1">
    <citation type="submission" date="2019-07" db="EMBL/GenBank/DDBJ databases">
        <authorList>
            <person name="Kim J."/>
        </authorList>
    </citation>
    <scope>NUCLEOTIDE SEQUENCE [LARGE SCALE GENOMIC DNA]</scope>
    <source>
        <strain evidence="1 2">JC52</strain>
    </source>
</reference>
<sequence>MPLPMVHLSVAVHLFGQDRIPAGFLLGSIAPDAIHMRKNTNREDKKRTHLNIESSDMTLDSLQPEYFEYLQRSDESDWKWFVRGYFAHLLTDYYWLQTVFRTQFREKVEAARLSPEDNRRAYYKDTDQIDFNKYKNSAWTSEVWQTLIAAEAYDIEPLLSADEISYWRYRTIHWFDLLCKEPGITPQYITEAMVDEFIELAAAQVRLVLQHWEQSIDEGRSHFEASVHDFRSSLRA</sequence>
<dbReference type="RefSeq" id="WP_144844989.1">
    <property type="nucleotide sequence ID" value="NZ_VNJI01000007.1"/>
</dbReference>
<accession>A0A559KEF6</accession>
<organism evidence="1 2">
    <name type="scientific">Paenibacillus cremeus</name>
    <dbReference type="NCBI Taxonomy" id="2163881"/>
    <lineage>
        <taxon>Bacteria</taxon>
        <taxon>Bacillati</taxon>
        <taxon>Bacillota</taxon>
        <taxon>Bacilli</taxon>
        <taxon>Bacillales</taxon>
        <taxon>Paenibacillaceae</taxon>
        <taxon>Paenibacillus</taxon>
    </lineage>
</organism>
<keyword evidence="2" id="KW-1185">Reference proteome</keyword>